<proteinExistence type="predicted"/>
<dbReference type="Proteomes" id="UP000000391">
    <property type="component" value="Chromosome"/>
</dbReference>
<sequence length="46" mass="5265">MEEMLNKKKETIRELAELDSEKLTKFSDIEKAVILACRELVNKGAV</sequence>
<dbReference type="EMBL" id="CP002069">
    <property type="protein sequence ID" value="ADI73269.1"/>
    <property type="molecule type" value="Genomic_DNA"/>
</dbReference>
<dbReference type="STRING" id="644295.Metev_0344"/>
<dbReference type="HOGENOM" id="CLU_3178559_0_0_2"/>
<accession>D7E6P7</accession>
<dbReference type="AlphaFoldDB" id="D7E6P7"/>
<reference evidence="1 2" key="1">
    <citation type="submission" date="2010-06" db="EMBL/GenBank/DDBJ databases">
        <title>Complete sequence chromosome of Methanohalobium evestigatum Z-7303.</title>
        <authorList>
            <consortium name="US DOE Joint Genome Institute"/>
            <person name="Lucas S."/>
            <person name="Copeland A."/>
            <person name="Lapidus A."/>
            <person name="Cheng J.-F."/>
            <person name="Bruce D."/>
            <person name="Goodwin L."/>
            <person name="Pitluck S."/>
            <person name="Saunders E."/>
            <person name="Detter J.C."/>
            <person name="Han C."/>
            <person name="Tapia R."/>
            <person name="Land M."/>
            <person name="Hauser L."/>
            <person name="Kyrpides N."/>
            <person name="Mikhailova N."/>
            <person name="Sieprawska-Lupa M."/>
            <person name="Whitman W.B."/>
            <person name="Anderson I."/>
            <person name="Woyke T."/>
        </authorList>
    </citation>
    <scope>NUCLEOTIDE SEQUENCE [LARGE SCALE GENOMIC DNA]</scope>
    <source>
        <strain evidence="2">ATCC BAA-1072 / DSM 3721 / NBRC 107634 / OCM 161 / Z-7303</strain>
    </source>
</reference>
<keyword evidence="2" id="KW-1185">Reference proteome</keyword>
<organism evidence="1 2">
    <name type="scientific">Methanohalobium evestigatum (strain ATCC BAA-1072 / DSM 3721 / NBRC 107634 / OCM 161 / Z-7303)</name>
    <dbReference type="NCBI Taxonomy" id="644295"/>
    <lineage>
        <taxon>Archaea</taxon>
        <taxon>Methanobacteriati</taxon>
        <taxon>Methanobacteriota</taxon>
        <taxon>Stenosarchaea group</taxon>
        <taxon>Methanomicrobia</taxon>
        <taxon>Methanosarcinales</taxon>
        <taxon>Methanosarcinaceae</taxon>
        <taxon>Methanohalobium</taxon>
    </lineage>
</organism>
<dbReference type="GeneID" id="43316941"/>
<evidence type="ECO:0000313" key="1">
    <source>
        <dbReference type="EMBL" id="ADI73269.1"/>
    </source>
</evidence>
<protein>
    <submittedName>
        <fullName evidence="1">Uncharacterized protein</fullName>
    </submittedName>
</protein>
<evidence type="ECO:0000313" key="2">
    <source>
        <dbReference type="Proteomes" id="UP000000391"/>
    </source>
</evidence>
<name>D7E6P7_METEZ</name>
<dbReference type="RefSeq" id="WP_013193837.1">
    <property type="nucleotide sequence ID" value="NC_014253.1"/>
</dbReference>
<gene>
    <name evidence="1" type="ordered locus">Metev_0344</name>
</gene>
<dbReference type="KEGG" id="mev:Metev_0344"/>